<accession>A0A7Z7PQ14</accession>
<organism evidence="2 3">
    <name type="scientific">Mesotoga infera</name>
    <dbReference type="NCBI Taxonomy" id="1236046"/>
    <lineage>
        <taxon>Bacteria</taxon>
        <taxon>Thermotogati</taxon>
        <taxon>Thermotogota</taxon>
        <taxon>Thermotogae</taxon>
        <taxon>Kosmotogales</taxon>
        <taxon>Kosmotogaceae</taxon>
        <taxon>Mesotoga</taxon>
    </lineage>
</organism>
<evidence type="ECO:0000313" key="2">
    <source>
        <dbReference type="EMBL" id="SSC13675.1"/>
    </source>
</evidence>
<keyword evidence="3" id="KW-1185">Reference proteome</keyword>
<name>A0A7Z7PQ14_9BACT</name>
<keyword evidence="1" id="KW-0472">Membrane</keyword>
<feature type="transmembrane region" description="Helical" evidence="1">
    <location>
        <begin position="6"/>
        <end position="29"/>
    </location>
</feature>
<dbReference type="Proteomes" id="UP000250796">
    <property type="component" value="Chromosome MESINF"/>
</dbReference>
<keyword evidence="1" id="KW-1133">Transmembrane helix</keyword>
<evidence type="ECO:0000256" key="1">
    <source>
        <dbReference type="SAM" id="Phobius"/>
    </source>
</evidence>
<dbReference type="AlphaFoldDB" id="A0A7Z7PQ14"/>
<protein>
    <submittedName>
        <fullName evidence="2">Uncharacterized protein</fullName>
    </submittedName>
</protein>
<dbReference type="KEGG" id="minf:MESINF_2234"/>
<keyword evidence="1" id="KW-0812">Transmembrane</keyword>
<reference evidence="2 3" key="1">
    <citation type="submission" date="2017-01" db="EMBL/GenBank/DDBJ databases">
        <authorList>
            <person name="Erauso G."/>
        </authorList>
    </citation>
    <scope>NUCLEOTIDE SEQUENCE [LARGE SCALE GENOMIC DNA]</scope>
    <source>
        <strain evidence="2">MESINF1</strain>
    </source>
</reference>
<sequence>MVLVSLILVNFGPIGTLIQIVCLIVFITLESRLIGAVLKKVRISFCGRRKNKKD</sequence>
<dbReference type="EMBL" id="LS974202">
    <property type="protein sequence ID" value="SSC13675.1"/>
    <property type="molecule type" value="Genomic_DNA"/>
</dbReference>
<proteinExistence type="predicted"/>
<gene>
    <name evidence="2" type="ORF">MESINF_2234</name>
</gene>
<evidence type="ECO:0000313" key="3">
    <source>
        <dbReference type="Proteomes" id="UP000250796"/>
    </source>
</evidence>